<proteinExistence type="predicted"/>
<comment type="caution">
    <text evidence="1">The sequence shown here is derived from an EMBL/GenBank/DDBJ whole genome shotgun (WGS) entry which is preliminary data.</text>
</comment>
<evidence type="ECO:0000313" key="1">
    <source>
        <dbReference type="EMBL" id="KAK1868391.1"/>
    </source>
</evidence>
<dbReference type="Proteomes" id="UP000798662">
    <property type="component" value="Chromosome 3"/>
</dbReference>
<dbReference type="EMBL" id="CM020620">
    <property type="protein sequence ID" value="KAK1868391.1"/>
    <property type="molecule type" value="Genomic_DNA"/>
</dbReference>
<name>A0ACC3CEH8_PYRYE</name>
<organism evidence="1 2">
    <name type="scientific">Pyropia yezoensis</name>
    <name type="common">Susabi-nori</name>
    <name type="synonym">Porphyra yezoensis</name>
    <dbReference type="NCBI Taxonomy" id="2788"/>
    <lineage>
        <taxon>Eukaryota</taxon>
        <taxon>Rhodophyta</taxon>
        <taxon>Bangiophyceae</taxon>
        <taxon>Bangiales</taxon>
        <taxon>Bangiaceae</taxon>
        <taxon>Pyropia</taxon>
    </lineage>
</organism>
<protein>
    <submittedName>
        <fullName evidence="1">Uncharacterized protein</fullName>
    </submittedName>
</protein>
<keyword evidence="2" id="KW-1185">Reference proteome</keyword>
<reference evidence="1" key="1">
    <citation type="submission" date="2019-11" db="EMBL/GenBank/DDBJ databases">
        <title>Nori genome reveals adaptations in red seaweeds to the harsh intertidal environment.</title>
        <authorList>
            <person name="Wang D."/>
            <person name="Mao Y."/>
        </authorList>
    </citation>
    <scope>NUCLEOTIDE SEQUENCE</scope>
    <source>
        <tissue evidence="1">Gametophyte</tissue>
    </source>
</reference>
<accession>A0ACC3CEH8</accession>
<evidence type="ECO:0000313" key="2">
    <source>
        <dbReference type="Proteomes" id="UP000798662"/>
    </source>
</evidence>
<gene>
    <name evidence="1" type="ORF">I4F81_010880</name>
</gene>
<sequence length="856" mass="89339">MTVPAAVAEVADGEAAGAVSTTMAAPSTPAGGAPSATVAGDGVCRGAAAAGSDAVVAAPASAGVAAPASSTGAPTPAALAPAAAAAFPSGDTLADRFADCAHFSAVTWRAGEPVPYAFLADVFSAVEALTGRLAITAILASALRTIAAATPEDLVATLYLCTNKLAPAHEGLEIGVGEATLLKALVASTGKGLAALKADLHRVGDLGDVAASSRATQRTLMAPPKLTVRKLLAELRAVARAGGKSAQVSKAFRINKLLAAARGAEAKYIVRALSGKLRIHLATRTVLVALATAVTRDAPPPEPGVVDEDAEAVLMMERAHSGKGLAEVGEAVDSGADSEGPTPVDRAPPPVAGRASKDGDTVEVSDDQDVVDVEASGAKPVVAPASDKATKTKEGGAKKASVVAKKGAARQMTLVGVSKLAPGTIAGAEAVMDERIKKAVVLLCRAYNELPLWESIVAALREFRAIDGRLLRRCALSPGVPVGPMLAKPTKGVSEVLDKFSAHPFTCEYKYDGERAQVHRLPDGSVHIYSRSAECTTTKYPDIVAGLPRALAPGWEGASFVLDAEAVAWDADRGRVRPFQELQGRARKDVELANVKVQVCVFAFDLLYINGESLVRLPLRERRRRLREVFSPVPGVFSFAVGGDGHDTDAMATLLNESIAAGCEGLMVKSLDGPNATYEPANRSQNWLKLKKDYMDSVGDTLDLVPIGAWYGKGKRTGAYGAYLLACWDAEADGLQSICKLGTGYSAAQITEFAAYYQDPEAGRLLTAPKSYFRVGTGPLVTPDVWLEPSQVWEVKCADLSISPQHQAAYGLVDPAKGIALRFPRLVRVRDDKKPEEATDAAQVAEFYNRQSSVSR</sequence>